<sequence>MQYSRRQLGLRRVGACFHESTALVAPVVCRAGYCSLSALPRPGGGLSAPGGRDNLINVTKFKASTANQTCEAKTNLAEHHFFVKFSSLLVISAERAASPERRRKSCPASL</sequence>
<dbReference type="Proteomes" id="UP000324222">
    <property type="component" value="Unassembled WGS sequence"/>
</dbReference>
<protein>
    <submittedName>
        <fullName evidence="1">Uncharacterized protein</fullName>
    </submittedName>
</protein>
<evidence type="ECO:0000313" key="2">
    <source>
        <dbReference type="Proteomes" id="UP000324222"/>
    </source>
</evidence>
<comment type="caution">
    <text evidence="1">The sequence shown here is derived from an EMBL/GenBank/DDBJ whole genome shotgun (WGS) entry which is preliminary data.</text>
</comment>
<organism evidence="1 2">
    <name type="scientific">Portunus trituberculatus</name>
    <name type="common">Swimming crab</name>
    <name type="synonym">Neptunus trituberculatus</name>
    <dbReference type="NCBI Taxonomy" id="210409"/>
    <lineage>
        <taxon>Eukaryota</taxon>
        <taxon>Metazoa</taxon>
        <taxon>Ecdysozoa</taxon>
        <taxon>Arthropoda</taxon>
        <taxon>Crustacea</taxon>
        <taxon>Multicrustacea</taxon>
        <taxon>Malacostraca</taxon>
        <taxon>Eumalacostraca</taxon>
        <taxon>Eucarida</taxon>
        <taxon>Decapoda</taxon>
        <taxon>Pleocyemata</taxon>
        <taxon>Brachyura</taxon>
        <taxon>Eubrachyura</taxon>
        <taxon>Portunoidea</taxon>
        <taxon>Portunidae</taxon>
        <taxon>Portuninae</taxon>
        <taxon>Portunus</taxon>
    </lineage>
</organism>
<proteinExistence type="predicted"/>
<keyword evidence="2" id="KW-1185">Reference proteome</keyword>
<evidence type="ECO:0000313" key="1">
    <source>
        <dbReference type="EMBL" id="MPC21187.1"/>
    </source>
</evidence>
<name>A0A5B7DJ23_PORTR</name>
<dbReference type="AlphaFoldDB" id="A0A5B7DJ23"/>
<dbReference type="EMBL" id="VSRR010000950">
    <property type="protein sequence ID" value="MPC21187.1"/>
    <property type="molecule type" value="Genomic_DNA"/>
</dbReference>
<gene>
    <name evidence="1" type="ORF">E2C01_014164</name>
</gene>
<reference evidence="1 2" key="1">
    <citation type="submission" date="2019-05" db="EMBL/GenBank/DDBJ databases">
        <title>Another draft genome of Portunus trituberculatus and its Hox gene families provides insights of decapod evolution.</title>
        <authorList>
            <person name="Jeong J.-H."/>
            <person name="Song I."/>
            <person name="Kim S."/>
            <person name="Choi T."/>
            <person name="Kim D."/>
            <person name="Ryu S."/>
            <person name="Kim W."/>
        </authorList>
    </citation>
    <scope>NUCLEOTIDE SEQUENCE [LARGE SCALE GENOMIC DNA]</scope>
    <source>
        <tissue evidence="1">Muscle</tissue>
    </source>
</reference>
<accession>A0A5B7DJ23</accession>